<name>A0ACC0XD55_9ROSI</name>
<protein>
    <submittedName>
        <fullName evidence="1">Uncharacterized protein</fullName>
    </submittedName>
</protein>
<proteinExistence type="predicted"/>
<organism evidence="1 2">
    <name type="scientific">Pistacia integerrima</name>
    <dbReference type="NCBI Taxonomy" id="434235"/>
    <lineage>
        <taxon>Eukaryota</taxon>
        <taxon>Viridiplantae</taxon>
        <taxon>Streptophyta</taxon>
        <taxon>Embryophyta</taxon>
        <taxon>Tracheophyta</taxon>
        <taxon>Spermatophyta</taxon>
        <taxon>Magnoliopsida</taxon>
        <taxon>eudicotyledons</taxon>
        <taxon>Gunneridae</taxon>
        <taxon>Pentapetalae</taxon>
        <taxon>rosids</taxon>
        <taxon>malvids</taxon>
        <taxon>Sapindales</taxon>
        <taxon>Anacardiaceae</taxon>
        <taxon>Pistacia</taxon>
    </lineage>
</organism>
<evidence type="ECO:0000313" key="1">
    <source>
        <dbReference type="EMBL" id="KAJ0014897.1"/>
    </source>
</evidence>
<gene>
    <name evidence="1" type="ORF">Pint_21716</name>
</gene>
<dbReference type="EMBL" id="CM047748">
    <property type="protein sequence ID" value="KAJ0014897.1"/>
    <property type="molecule type" value="Genomic_DNA"/>
</dbReference>
<sequence>MAWLLKVRLNLCLSCEVWSDLRLSRVAWPHISSQILASDDVTTFPEPDDAMFMEPFDLKVFASFNEELFKEITQLLTLDNFRQNEQGFQIQLCKNPHPNPDIKTLFTDHSCNPTANRAYPPLTNNPLVGPIPKAGAFPPIGAQGLDVKPPPPPNSLVQSSRAVKDVFAFLKHPRTLTA</sequence>
<dbReference type="Proteomes" id="UP001163603">
    <property type="component" value="Chromosome 13"/>
</dbReference>
<keyword evidence="2" id="KW-1185">Reference proteome</keyword>
<reference evidence="2" key="1">
    <citation type="journal article" date="2023" name="G3 (Bethesda)">
        <title>Genome assembly and association tests identify interacting loci associated with vigor, precocity, and sex in interspecific pistachio rootstocks.</title>
        <authorList>
            <person name="Palmer W."/>
            <person name="Jacygrad E."/>
            <person name="Sagayaradj S."/>
            <person name="Cavanaugh K."/>
            <person name="Han R."/>
            <person name="Bertier L."/>
            <person name="Beede B."/>
            <person name="Kafkas S."/>
            <person name="Golino D."/>
            <person name="Preece J."/>
            <person name="Michelmore R."/>
        </authorList>
    </citation>
    <scope>NUCLEOTIDE SEQUENCE [LARGE SCALE GENOMIC DNA]</scope>
</reference>
<accession>A0ACC0XD55</accession>
<comment type="caution">
    <text evidence="1">The sequence shown here is derived from an EMBL/GenBank/DDBJ whole genome shotgun (WGS) entry which is preliminary data.</text>
</comment>
<evidence type="ECO:0000313" key="2">
    <source>
        <dbReference type="Proteomes" id="UP001163603"/>
    </source>
</evidence>